<evidence type="ECO:0000313" key="6">
    <source>
        <dbReference type="EMBL" id="CTQ63574.1"/>
    </source>
</evidence>
<dbReference type="Pfam" id="PF00440">
    <property type="entry name" value="TetR_N"/>
    <property type="match status" value="1"/>
</dbReference>
<keyword evidence="2 4" id="KW-0238">DNA-binding</keyword>
<feature type="DNA-binding region" description="H-T-H motif" evidence="4">
    <location>
        <begin position="33"/>
        <end position="52"/>
    </location>
</feature>
<dbReference type="GO" id="GO:0000976">
    <property type="term" value="F:transcription cis-regulatory region binding"/>
    <property type="evidence" value="ECO:0007669"/>
    <property type="project" value="TreeGrafter"/>
</dbReference>
<dbReference type="EMBL" id="CXWC01000001">
    <property type="protein sequence ID" value="CTQ63574.1"/>
    <property type="molecule type" value="Genomic_DNA"/>
</dbReference>
<evidence type="ECO:0000256" key="3">
    <source>
        <dbReference type="ARBA" id="ARBA00023163"/>
    </source>
</evidence>
<gene>
    <name evidence="6" type="ORF">LA5096_00033</name>
</gene>
<dbReference type="GeneID" id="97667515"/>
<dbReference type="SUPFAM" id="SSF46689">
    <property type="entry name" value="Homeodomain-like"/>
    <property type="match status" value="1"/>
</dbReference>
<dbReference type="InterPro" id="IPR025996">
    <property type="entry name" value="MT1864/Rv1816-like_C"/>
</dbReference>
<sequence>MPGIQRAKSEETQRRVLEAAIRAVEAGGMEAVQIRRIAAEAGYSVGSVYKHYEDQDALIAAVDTVTLERIKTDMSNAIEGIEDPINQLKTLARTYLEFARRHRNLWVTLFTHHLPDGRPVPESHIQGTVDLLTFVAVPLKKLNPDLTEDLLAARTRTCFSALHGLVSISLEERFVGLPGDEMDREMMFLVERLAAK</sequence>
<dbReference type="OrthoDB" id="7223515at2"/>
<proteinExistence type="predicted"/>
<dbReference type="AlphaFoldDB" id="A0A0M6Z7Z9"/>
<dbReference type="RefSeq" id="WP_055115774.1">
    <property type="nucleotide sequence ID" value="NZ_CXWA01000003.1"/>
</dbReference>
<dbReference type="Pfam" id="PF13305">
    <property type="entry name" value="TetR_C_33"/>
    <property type="match status" value="1"/>
</dbReference>
<dbReference type="PROSITE" id="PS50977">
    <property type="entry name" value="HTH_TETR_2"/>
    <property type="match status" value="1"/>
</dbReference>
<feature type="domain" description="HTH tetR-type" evidence="5">
    <location>
        <begin position="10"/>
        <end position="70"/>
    </location>
</feature>
<dbReference type="STRING" id="311410.LA5095_02664"/>
<dbReference type="InterPro" id="IPR001647">
    <property type="entry name" value="HTH_TetR"/>
</dbReference>
<dbReference type="InterPro" id="IPR009057">
    <property type="entry name" value="Homeodomain-like_sf"/>
</dbReference>
<dbReference type="Proteomes" id="UP000049983">
    <property type="component" value="Unassembled WGS sequence"/>
</dbReference>
<dbReference type="Gene3D" id="1.10.357.10">
    <property type="entry name" value="Tetracycline Repressor, domain 2"/>
    <property type="match status" value="1"/>
</dbReference>
<dbReference type="PANTHER" id="PTHR30055:SF234">
    <property type="entry name" value="HTH-TYPE TRANSCRIPTIONAL REGULATOR BETI"/>
    <property type="match status" value="1"/>
</dbReference>
<evidence type="ECO:0000313" key="7">
    <source>
        <dbReference type="Proteomes" id="UP000049983"/>
    </source>
</evidence>
<dbReference type="PANTHER" id="PTHR30055">
    <property type="entry name" value="HTH-TYPE TRANSCRIPTIONAL REGULATOR RUTR"/>
    <property type="match status" value="1"/>
</dbReference>
<evidence type="ECO:0000259" key="5">
    <source>
        <dbReference type="PROSITE" id="PS50977"/>
    </source>
</evidence>
<keyword evidence="7" id="KW-1185">Reference proteome</keyword>
<dbReference type="InterPro" id="IPR050109">
    <property type="entry name" value="HTH-type_TetR-like_transc_reg"/>
</dbReference>
<protein>
    <submittedName>
        <fullName evidence="6">Transcriptional regulator BetI</fullName>
    </submittedName>
</protein>
<name>A0A0M6Z7Z9_9HYPH</name>
<dbReference type="GO" id="GO:0003700">
    <property type="term" value="F:DNA-binding transcription factor activity"/>
    <property type="evidence" value="ECO:0007669"/>
    <property type="project" value="TreeGrafter"/>
</dbReference>
<evidence type="ECO:0000256" key="4">
    <source>
        <dbReference type="PROSITE-ProRule" id="PRU00335"/>
    </source>
</evidence>
<dbReference type="PRINTS" id="PR00455">
    <property type="entry name" value="HTHTETR"/>
</dbReference>
<keyword evidence="3" id="KW-0804">Transcription</keyword>
<reference evidence="7" key="1">
    <citation type="submission" date="2015-07" db="EMBL/GenBank/DDBJ databases">
        <authorList>
            <person name="Rodrigo-Torres Lidia"/>
            <person name="Arahal R.David."/>
        </authorList>
    </citation>
    <scope>NUCLEOTIDE SEQUENCE [LARGE SCALE GENOMIC DNA]</scope>
    <source>
        <strain evidence="7">CECT 5096</strain>
    </source>
</reference>
<organism evidence="6 7">
    <name type="scientific">Roseibium album</name>
    <dbReference type="NCBI Taxonomy" id="311410"/>
    <lineage>
        <taxon>Bacteria</taxon>
        <taxon>Pseudomonadati</taxon>
        <taxon>Pseudomonadota</taxon>
        <taxon>Alphaproteobacteria</taxon>
        <taxon>Hyphomicrobiales</taxon>
        <taxon>Stappiaceae</taxon>
        <taxon>Roseibium</taxon>
    </lineage>
</organism>
<dbReference type="SUPFAM" id="SSF48498">
    <property type="entry name" value="Tetracyclin repressor-like, C-terminal domain"/>
    <property type="match status" value="1"/>
</dbReference>
<evidence type="ECO:0000256" key="1">
    <source>
        <dbReference type="ARBA" id="ARBA00023015"/>
    </source>
</evidence>
<accession>A0A0M6Z7Z9</accession>
<dbReference type="InterPro" id="IPR036271">
    <property type="entry name" value="Tet_transcr_reg_TetR-rel_C_sf"/>
</dbReference>
<evidence type="ECO:0000256" key="2">
    <source>
        <dbReference type="ARBA" id="ARBA00023125"/>
    </source>
</evidence>
<keyword evidence="1" id="KW-0805">Transcription regulation</keyword>